<reference evidence="1 2" key="1">
    <citation type="journal article" date="2024" name="J Genomics">
        <title>Draft genome sequencing and assembly of Favolaschia claudopus CIRM-BRFM 2984 isolated from oak limbs.</title>
        <authorList>
            <person name="Navarro D."/>
            <person name="Drula E."/>
            <person name="Chaduli D."/>
            <person name="Cazenave R."/>
            <person name="Ahrendt S."/>
            <person name="Wang J."/>
            <person name="Lipzen A."/>
            <person name="Daum C."/>
            <person name="Barry K."/>
            <person name="Grigoriev I.V."/>
            <person name="Favel A."/>
            <person name="Rosso M.N."/>
            <person name="Martin F."/>
        </authorList>
    </citation>
    <scope>NUCLEOTIDE SEQUENCE [LARGE SCALE GENOMIC DNA]</scope>
    <source>
        <strain evidence="1 2">CIRM-BRFM 2984</strain>
    </source>
</reference>
<name>A0AAW0B604_9AGAR</name>
<evidence type="ECO:0000313" key="2">
    <source>
        <dbReference type="Proteomes" id="UP001362999"/>
    </source>
</evidence>
<keyword evidence="2" id="KW-1185">Reference proteome</keyword>
<dbReference type="AlphaFoldDB" id="A0AAW0B604"/>
<dbReference type="EMBL" id="JAWWNJ010000040">
    <property type="protein sequence ID" value="KAK7020867.1"/>
    <property type="molecule type" value="Genomic_DNA"/>
</dbReference>
<gene>
    <name evidence="1" type="ORF">R3P38DRAFT_2534752</name>
</gene>
<organism evidence="1 2">
    <name type="scientific">Favolaschia claudopus</name>
    <dbReference type="NCBI Taxonomy" id="2862362"/>
    <lineage>
        <taxon>Eukaryota</taxon>
        <taxon>Fungi</taxon>
        <taxon>Dikarya</taxon>
        <taxon>Basidiomycota</taxon>
        <taxon>Agaricomycotina</taxon>
        <taxon>Agaricomycetes</taxon>
        <taxon>Agaricomycetidae</taxon>
        <taxon>Agaricales</taxon>
        <taxon>Marasmiineae</taxon>
        <taxon>Mycenaceae</taxon>
        <taxon>Favolaschia</taxon>
    </lineage>
</organism>
<sequence length="373" mass="41639">MPPVSESWPLPPSNAIGLDLKSRKAWEVLLSAEREALAALKAKVKYQDKLVAVRLVAWFLKDFWEHQRSTAYKRLLLKIFSCEGVVEKVFQLGLVLRNHLIRVFYAPTPTPSEDASRPSYDQHTQNILMSIPNVNALENEGRTRTEARADTLLRDGHKCVITGLYDKTSIVNFPKIAAKAKTERASMEGTQVAYLFSGTVSLPGLLSKPTDIVAYAASILAILQMFGLDSVADKLLGKRVNNLCNVMTMITSLHDDFEQFIFWLEAVPGEEHTYNLVTRYPDIELFFGQLSQPPRQVKFSVDPEVRNNAGMKLPDSELIAVRAACARVAAMSGVADHIRLLMQDRDNVETLTDSDTSIHLLDSLLFLALPVEA</sequence>
<evidence type="ECO:0008006" key="3">
    <source>
        <dbReference type="Google" id="ProtNLM"/>
    </source>
</evidence>
<protein>
    <recommendedName>
        <fullName evidence="3">HNH nuclease domain-containing protein</fullName>
    </recommendedName>
</protein>
<comment type="caution">
    <text evidence="1">The sequence shown here is derived from an EMBL/GenBank/DDBJ whole genome shotgun (WGS) entry which is preliminary data.</text>
</comment>
<dbReference type="Proteomes" id="UP001362999">
    <property type="component" value="Unassembled WGS sequence"/>
</dbReference>
<accession>A0AAW0B604</accession>
<proteinExistence type="predicted"/>
<evidence type="ECO:0000313" key="1">
    <source>
        <dbReference type="EMBL" id="KAK7020867.1"/>
    </source>
</evidence>